<dbReference type="CDD" id="cd12291">
    <property type="entry name" value="RRM1_La"/>
    <property type="match status" value="1"/>
</dbReference>
<sequence length="551" mass="65605">MSDEVKVDAKEENGSTETESKPKVVDDEKQDLGPPNALEQKIIRQIEISKDSVFIRRNPEMPIPENTEERRNEFNDRSAYVKGFPLDASLDTLIAHFEKNAKIDTVYMRRDQDKKFKGSVFVTFANKEDCDKFLAEPETKYEDAVLIKKSKTQYFKERDEDKKQKKLEQIRKKKEDQEKREDEENKKMADSITRGAVFQLTGFENKELSREDFKTYFNDYAKVAWVDYDKGDSKEPEYMNGEEFLRSVEARLVRMAIANAFHDYQTENFRRELEDKQLRASIAKVREKDYDYDVDDENACDEEFAPNCKYEAEYLDWLRNHVLCKEDFGKRYDDQVESNQKFSVEFETGTEYLQWLELQIPYEEVSDDLVLFTEPFQHQDETHYYFFRKWRKDDLQYYSNMECLDEFENEDEEDEIETDASDLFTSNLTPIDEETKPEFVSGRQLVEWLGRRLEYIEEMENEDDEDVLETQVSDLDISELKPTNEETKPDFDSGRQLMEWLRMKLDYLEDEEDINVYISLMSRPMALDGFKLEEGLQLGYFPIPTYHAPKF</sequence>
<dbReference type="PROSITE" id="PS50102">
    <property type="entry name" value="RRM"/>
    <property type="match status" value="1"/>
</dbReference>
<evidence type="ECO:0000313" key="2">
    <source>
        <dbReference type="EMBL" id="EKC20508.1"/>
    </source>
</evidence>
<name>K1PG07_MAGGI</name>
<proteinExistence type="predicted"/>
<dbReference type="Pfam" id="PF00076">
    <property type="entry name" value="RRM_1"/>
    <property type="match status" value="1"/>
</dbReference>
<dbReference type="EMBL" id="JH818103">
    <property type="protein sequence ID" value="EKC20508.1"/>
    <property type="molecule type" value="Genomic_DNA"/>
</dbReference>
<dbReference type="Gene3D" id="3.30.70.330">
    <property type="match status" value="2"/>
</dbReference>
<dbReference type="InParanoid" id="K1PG07"/>
<feature type="region of interest" description="Disordered" evidence="1">
    <location>
        <begin position="165"/>
        <end position="188"/>
    </location>
</feature>
<feature type="region of interest" description="Disordered" evidence="1">
    <location>
        <begin position="1"/>
        <end position="37"/>
    </location>
</feature>
<dbReference type="GO" id="GO:0003723">
    <property type="term" value="F:RNA binding"/>
    <property type="evidence" value="ECO:0007669"/>
    <property type="project" value="UniProtKB-UniRule"/>
</dbReference>
<dbReference type="SMART" id="SM00360">
    <property type="entry name" value="RRM"/>
    <property type="match status" value="1"/>
</dbReference>
<dbReference type="InterPro" id="IPR035979">
    <property type="entry name" value="RBD_domain_sf"/>
</dbReference>
<gene>
    <name evidence="2" type="ORF">CGI_10005904</name>
</gene>
<dbReference type="HOGENOM" id="CLU_494549_0_0_1"/>
<organism evidence="2">
    <name type="scientific">Magallana gigas</name>
    <name type="common">Pacific oyster</name>
    <name type="synonym">Crassostrea gigas</name>
    <dbReference type="NCBI Taxonomy" id="29159"/>
    <lineage>
        <taxon>Eukaryota</taxon>
        <taxon>Metazoa</taxon>
        <taxon>Spiralia</taxon>
        <taxon>Lophotrochozoa</taxon>
        <taxon>Mollusca</taxon>
        <taxon>Bivalvia</taxon>
        <taxon>Autobranchia</taxon>
        <taxon>Pteriomorphia</taxon>
        <taxon>Ostreida</taxon>
        <taxon>Ostreoidea</taxon>
        <taxon>Ostreidae</taxon>
        <taxon>Magallana</taxon>
    </lineage>
</organism>
<dbReference type="AlphaFoldDB" id="K1PG07"/>
<evidence type="ECO:0000256" key="1">
    <source>
        <dbReference type="SAM" id="MobiDB-lite"/>
    </source>
</evidence>
<dbReference type="SUPFAM" id="SSF54928">
    <property type="entry name" value="RNA-binding domain, RBD"/>
    <property type="match status" value="1"/>
</dbReference>
<dbReference type="InterPro" id="IPR014886">
    <property type="entry name" value="La_xRRM"/>
</dbReference>
<dbReference type="InterPro" id="IPR012677">
    <property type="entry name" value="Nucleotide-bd_a/b_plait_sf"/>
</dbReference>
<dbReference type="InterPro" id="IPR000504">
    <property type="entry name" value="RRM_dom"/>
</dbReference>
<protein>
    <submittedName>
        <fullName evidence="2">Lupus La-like protein</fullName>
    </submittedName>
</protein>
<dbReference type="PRINTS" id="PR00302">
    <property type="entry name" value="LUPUSLA"/>
</dbReference>
<feature type="compositionally biased region" description="Basic and acidic residues" evidence="1">
    <location>
        <begin position="1"/>
        <end position="31"/>
    </location>
</feature>
<reference evidence="2" key="1">
    <citation type="journal article" date="2012" name="Nature">
        <title>The oyster genome reveals stress adaptation and complexity of shell formation.</title>
        <authorList>
            <person name="Zhang G."/>
            <person name="Fang X."/>
            <person name="Guo X."/>
            <person name="Li L."/>
            <person name="Luo R."/>
            <person name="Xu F."/>
            <person name="Yang P."/>
            <person name="Zhang L."/>
            <person name="Wang X."/>
            <person name="Qi H."/>
            <person name="Xiong Z."/>
            <person name="Que H."/>
            <person name="Xie Y."/>
            <person name="Holland P.W."/>
            <person name="Paps J."/>
            <person name="Zhu Y."/>
            <person name="Wu F."/>
            <person name="Chen Y."/>
            <person name="Wang J."/>
            <person name="Peng C."/>
            <person name="Meng J."/>
            <person name="Yang L."/>
            <person name="Liu J."/>
            <person name="Wen B."/>
            <person name="Zhang N."/>
            <person name="Huang Z."/>
            <person name="Zhu Q."/>
            <person name="Feng Y."/>
            <person name="Mount A."/>
            <person name="Hedgecock D."/>
            <person name="Xu Z."/>
            <person name="Liu Y."/>
            <person name="Domazet-Loso T."/>
            <person name="Du Y."/>
            <person name="Sun X."/>
            <person name="Zhang S."/>
            <person name="Liu B."/>
            <person name="Cheng P."/>
            <person name="Jiang X."/>
            <person name="Li J."/>
            <person name="Fan D."/>
            <person name="Wang W."/>
            <person name="Fu W."/>
            <person name="Wang T."/>
            <person name="Wang B."/>
            <person name="Zhang J."/>
            <person name="Peng Z."/>
            <person name="Li Y."/>
            <person name="Li N."/>
            <person name="Wang J."/>
            <person name="Chen M."/>
            <person name="He Y."/>
            <person name="Tan F."/>
            <person name="Song X."/>
            <person name="Zheng Q."/>
            <person name="Huang R."/>
            <person name="Yang H."/>
            <person name="Du X."/>
            <person name="Chen L."/>
            <person name="Yang M."/>
            <person name="Gaffney P.M."/>
            <person name="Wang S."/>
            <person name="Luo L."/>
            <person name="She Z."/>
            <person name="Ming Y."/>
            <person name="Huang W."/>
            <person name="Zhang S."/>
            <person name="Huang B."/>
            <person name="Zhang Y."/>
            <person name="Qu T."/>
            <person name="Ni P."/>
            <person name="Miao G."/>
            <person name="Wang J."/>
            <person name="Wang Q."/>
            <person name="Steinberg C.E."/>
            <person name="Wang H."/>
            <person name="Li N."/>
            <person name="Qian L."/>
            <person name="Zhang G."/>
            <person name="Li Y."/>
            <person name="Yang H."/>
            <person name="Liu X."/>
            <person name="Wang J."/>
            <person name="Yin Y."/>
            <person name="Wang J."/>
        </authorList>
    </citation>
    <scope>NUCLEOTIDE SEQUENCE [LARGE SCALE GENOMIC DNA]</scope>
    <source>
        <strain evidence="2">05x7-T-G4-1.051#20</strain>
    </source>
</reference>
<accession>K1PG07</accession>
<dbReference type="Pfam" id="PF08777">
    <property type="entry name" value="RRM_3"/>
    <property type="match status" value="1"/>
</dbReference>
<dbReference type="GO" id="GO:0006396">
    <property type="term" value="P:RNA processing"/>
    <property type="evidence" value="ECO:0007669"/>
    <property type="project" value="InterPro"/>
</dbReference>
<dbReference type="InterPro" id="IPR002344">
    <property type="entry name" value="Lupus_La"/>
</dbReference>
<dbReference type="GO" id="GO:1990904">
    <property type="term" value="C:ribonucleoprotein complex"/>
    <property type="evidence" value="ECO:0007669"/>
    <property type="project" value="InterPro"/>
</dbReference>
<dbReference type="GO" id="GO:0005634">
    <property type="term" value="C:nucleus"/>
    <property type="evidence" value="ECO:0007669"/>
    <property type="project" value="InterPro"/>
</dbReference>